<dbReference type="Pfam" id="PF01380">
    <property type="entry name" value="SIS"/>
    <property type="match status" value="1"/>
</dbReference>
<evidence type="ECO:0000313" key="3">
    <source>
        <dbReference type="Proteomes" id="UP000241848"/>
    </source>
</evidence>
<dbReference type="AlphaFoldDB" id="A0A2T2WDY5"/>
<evidence type="ECO:0000259" key="1">
    <source>
        <dbReference type="PROSITE" id="PS51071"/>
    </source>
</evidence>
<dbReference type="EMBL" id="PXYV01000062">
    <property type="protein sequence ID" value="PSR20444.1"/>
    <property type="molecule type" value="Genomic_DNA"/>
</dbReference>
<dbReference type="GO" id="GO:0003700">
    <property type="term" value="F:DNA-binding transcription factor activity"/>
    <property type="evidence" value="ECO:0007669"/>
    <property type="project" value="InterPro"/>
</dbReference>
<organism evidence="2 3">
    <name type="scientific">Sulfobacillus acidophilus</name>
    <dbReference type="NCBI Taxonomy" id="53633"/>
    <lineage>
        <taxon>Bacteria</taxon>
        <taxon>Bacillati</taxon>
        <taxon>Bacillota</taxon>
        <taxon>Clostridia</taxon>
        <taxon>Eubacteriales</taxon>
        <taxon>Clostridiales Family XVII. Incertae Sedis</taxon>
        <taxon>Sulfobacillus</taxon>
    </lineage>
</organism>
<proteinExistence type="predicted"/>
<evidence type="ECO:0000313" key="2">
    <source>
        <dbReference type="EMBL" id="PSR20444.1"/>
    </source>
</evidence>
<dbReference type="SUPFAM" id="SSF46689">
    <property type="entry name" value="Homeodomain-like"/>
    <property type="match status" value="1"/>
</dbReference>
<dbReference type="PANTHER" id="PTHR30514">
    <property type="entry name" value="GLUCOKINASE"/>
    <property type="match status" value="1"/>
</dbReference>
<name>A0A2T2WDY5_9FIRM</name>
<dbReference type="PROSITE" id="PS51071">
    <property type="entry name" value="HTH_RPIR"/>
    <property type="match status" value="1"/>
</dbReference>
<dbReference type="InterPro" id="IPR009057">
    <property type="entry name" value="Homeodomain-like_sf"/>
</dbReference>
<reference evidence="2 3" key="1">
    <citation type="journal article" date="2014" name="BMC Genomics">
        <title>Comparison of environmental and isolate Sulfobacillus genomes reveals diverse carbon, sulfur, nitrogen, and hydrogen metabolisms.</title>
        <authorList>
            <person name="Justice N.B."/>
            <person name="Norman A."/>
            <person name="Brown C.T."/>
            <person name="Singh A."/>
            <person name="Thomas B.C."/>
            <person name="Banfield J.F."/>
        </authorList>
    </citation>
    <scope>NUCLEOTIDE SEQUENCE [LARGE SCALE GENOMIC DNA]</scope>
    <source>
        <strain evidence="2">AMDSBA3</strain>
    </source>
</reference>
<gene>
    <name evidence="2" type="ORF">C7B45_14845</name>
</gene>
<dbReference type="InterPro" id="IPR000281">
    <property type="entry name" value="HTH_RpiR"/>
</dbReference>
<dbReference type="InterPro" id="IPR047640">
    <property type="entry name" value="RpiR-like"/>
</dbReference>
<dbReference type="GO" id="GO:0097367">
    <property type="term" value="F:carbohydrate derivative binding"/>
    <property type="evidence" value="ECO:0007669"/>
    <property type="project" value="InterPro"/>
</dbReference>
<dbReference type="Proteomes" id="UP000241848">
    <property type="component" value="Unassembled WGS sequence"/>
</dbReference>
<dbReference type="GO" id="GO:1901135">
    <property type="term" value="P:carbohydrate derivative metabolic process"/>
    <property type="evidence" value="ECO:0007669"/>
    <property type="project" value="InterPro"/>
</dbReference>
<dbReference type="SUPFAM" id="SSF53697">
    <property type="entry name" value="SIS domain"/>
    <property type="match status" value="1"/>
</dbReference>
<sequence length="273" mass="30172">MKISDFQMQFEQASVQAPPAVQRALVWLAQHTPEIAWQRVDAIARHAGVSPASVVRAVQRAGFEGFVDLQAQIRALDPVIPPAWQTVATTPDVTTSVLAQEIANLTELEPTLRAQIDVITDWLLSRQHLIVTASLMTASLAEHVALNFRYLLGGVDFVDAASSQAWMLLRDLHDEDGVVGISYPRYSTRTSAFLGQCAKRTPHILWITDLGGPSIPAELVLRLPSTSQSHYSSTVALMALIQVLAHELAEREPQRIRRNIEAADAVWRILHEP</sequence>
<comment type="caution">
    <text evidence="2">The sequence shown here is derived from an EMBL/GenBank/DDBJ whole genome shotgun (WGS) entry which is preliminary data.</text>
</comment>
<accession>A0A2T2WDY5</accession>
<dbReference type="GO" id="GO:0003677">
    <property type="term" value="F:DNA binding"/>
    <property type="evidence" value="ECO:0007669"/>
    <property type="project" value="InterPro"/>
</dbReference>
<dbReference type="InterPro" id="IPR036388">
    <property type="entry name" value="WH-like_DNA-bd_sf"/>
</dbReference>
<dbReference type="PANTHER" id="PTHR30514:SF18">
    <property type="entry name" value="RPIR-FAMILY TRANSCRIPTIONAL REGULATOR"/>
    <property type="match status" value="1"/>
</dbReference>
<protein>
    <recommendedName>
        <fullName evidence="1">HTH rpiR-type domain-containing protein</fullName>
    </recommendedName>
</protein>
<dbReference type="Gene3D" id="3.40.50.10490">
    <property type="entry name" value="Glucose-6-phosphate isomerase like protein, domain 1"/>
    <property type="match status" value="1"/>
</dbReference>
<dbReference type="InterPro" id="IPR046348">
    <property type="entry name" value="SIS_dom_sf"/>
</dbReference>
<dbReference type="InterPro" id="IPR001347">
    <property type="entry name" value="SIS_dom"/>
</dbReference>
<dbReference type="Gene3D" id="1.10.10.10">
    <property type="entry name" value="Winged helix-like DNA-binding domain superfamily/Winged helix DNA-binding domain"/>
    <property type="match status" value="1"/>
</dbReference>
<feature type="domain" description="HTH rpiR-type" evidence="1">
    <location>
        <begin position="4"/>
        <end position="80"/>
    </location>
</feature>